<dbReference type="Gene3D" id="3.40.430.10">
    <property type="entry name" value="Dihydrofolate Reductase, subunit A"/>
    <property type="match status" value="1"/>
</dbReference>
<dbReference type="InterPro" id="IPR024072">
    <property type="entry name" value="DHFR-like_dom_sf"/>
</dbReference>
<evidence type="ECO:0000256" key="1">
    <source>
        <dbReference type="SAM" id="MobiDB-lite"/>
    </source>
</evidence>
<proteinExistence type="predicted"/>
<feature type="compositionally biased region" description="Low complexity" evidence="1">
    <location>
        <begin position="54"/>
        <end position="66"/>
    </location>
</feature>
<organism evidence="2 3">
    <name type="scientific">Streptomyces changanensis</name>
    <dbReference type="NCBI Taxonomy" id="2964669"/>
    <lineage>
        <taxon>Bacteria</taxon>
        <taxon>Bacillati</taxon>
        <taxon>Actinomycetota</taxon>
        <taxon>Actinomycetes</taxon>
        <taxon>Kitasatosporales</taxon>
        <taxon>Streptomycetaceae</taxon>
        <taxon>Streptomyces</taxon>
    </lineage>
</organism>
<evidence type="ECO:0000313" key="3">
    <source>
        <dbReference type="Proteomes" id="UP001060150"/>
    </source>
</evidence>
<evidence type="ECO:0000313" key="2">
    <source>
        <dbReference type="EMBL" id="UUS34440.1"/>
    </source>
</evidence>
<accession>A0ABY5NEJ5</accession>
<dbReference type="EMBL" id="CP102332">
    <property type="protein sequence ID" value="UUS34440.1"/>
    <property type="molecule type" value="Genomic_DNA"/>
</dbReference>
<gene>
    <name evidence="2" type="ORF">NRO40_28865</name>
</gene>
<keyword evidence="3" id="KW-1185">Reference proteome</keyword>
<name>A0ABY5NEJ5_9ACTN</name>
<dbReference type="SUPFAM" id="SSF53597">
    <property type="entry name" value="Dihydrofolate reductase-like"/>
    <property type="match status" value="1"/>
</dbReference>
<feature type="compositionally biased region" description="Polar residues" evidence="1">
    <location>
        <begin position="79"/>
        <end position="88"/>
    </location>
</feature>
<dbReference type="Proteomes" id="UP001060150">
    <property type="component" value="Chromosome"/>
</dbReference>
<sequence>MPETVPTAYRHLVPGPAETANRRFDTVLMGRGTYERGLRDGATSPYPHLRQCVTSSSPDSVSSSTTRRTHRSDTASPKAGSTTAAARS</sequence>
<feature type="region of interest" description="Disordered" evidence="1">
    <location>
        <begin position="36"/>
        <end position="88"/>
    </location>
</feature>
<protein>
    <submittedName>
        <fullName evidence="2">Uncharacterized protein</fullName>
    </submittedName>
</protein>
<dbReference type="RefSeq" id="WP_157901826.1">
    <property type="nucleotide sequence ID" value="NZ_CP102332.1"/>
</dbReference>
<reference evidence="2" key="1">
    <citation type="submission" date="2022-08" db="EMBL/GenBank/DDBJ databases">
        <title>Streptomyces changanensis sp. nov., an actinomycete isolated from soil.</title>
        <authorList>
            <person name="Wu H."/>
            <person name="Han L."/>
        </authorList>
    </citation>
    <scope>NUCLEOTIDE SEQUENCE</scope>
    <source>
        <strain evidence="2">HL-66</strain>
    </source>
</reference>